<gene>
    <name evidence="2" type="ORF">IEN85_07025</name>
</gene>
<comment type="caution">
    <text evidence="2">The sequence shown here is derived from an EMBL/GenBank/DDBJ whole genome shotgun (WGS) entry which is preliminary data.</text>
</comment>
<protein>
    <submittedName>
        <fullName evidence="2">Uncharacterized protein</fullName>
    </submittedName>
</protein>
<accession>A0A927F8R5</accession>
<sequence>MKKLKSKEPKLSTLIFTACSGIALGIALGAFLLLSKNVSVASSVPDPALLSKPGNYNTYYLAGRVDGGESPNLRSGKGRIQRRSPGPVSFSEGEVNYFFKSLDFGEPVDGEGAPVKVSPFNVRIEGDQIYTSLKIVVDQSGSPVEFMVMANVGFDNTDEGPEFKVKSLRINSLPIPGMAGLVSSMIESKIAETPWPEEVLEMWQNIRAIEVESGKLITEVGLRRA</sequence>
<keyword evidence="1" id="KW-0472">Membrane</keyword>
<evidence type="ECO:0000256" key="1">
    <source>
        <dbReference type="SAM" id="Phobius"/>
    </source>
</evidence>
<name>A0A927F8R5_9BACT</name>
<dbReference type="EMBL" id="JACYFG010000007">
    <property type="protein sequence ID" value="MBD5779240.1"/>
    <property type="molecule type" value="Genomic_DNA"/>
</dbReference>
<keyword evidence="3" id="KW-1185">Reference proteome</keyword>
<evidence type="ECO:0000313" key="2">
    <source>
        <dbReference type="EMBL" id="MBD5779240.1"/>
    </source>
</evidence>
<evidence type="ECO:0000313" key="3">
    <source>
        <dbReference type="Proteomes" id="UP000622317"/>
    </source>
</evidence>
<proteinExistence type="predicted"/>
<keyword evidence="1" id="KW-0812">Transmembrane</keyword>
<dbReference type="RefSeq" id="WP_191616373.1">
    <property type="nucleotide sequence ID" value="NZ_JACYFG010000007.1"/>
</dbReference>
<organism evidence="2 3">
    <name type="scientific">Pelagicoccus enzymogenes</name>
    <dbReference type="NCBI Taxonomy" id="2773457"/>
    <lineage>
        <taxon>Bacteria</taxon>
        <taxon>Pseudomonadati</taxon>
        <taxon>Verrucomicrobiota</taxon>
        <taxon>Opitutia</taxon>
        <taxon>Puniceicoccales</taxon>
        <taxon>Pelagicoccaceae</taxon>
        <taxon>Pelagicoccus</taxon>
    </lineage>
</organism>
<dbReference type="AlphaFoldDB" id="A0A927F8R5"/>
<feature type="transmembrane region" description="Helical" evidence="1">
    <location>
        <begin position="12"/>
        <end position="34"/>
    </location>
</feature>
<dbReference type="Proteomes" id="UP000622317">
    <property type="component" value="Unassembled WGS sequence"/>
</dbReference>
<keyword evidence="1" id="KW-1133">Transmembrane helix</keyword>
<reference evidence="2" key="1">
    <citation type="submission" date="2020-09" db="EMBL/GenBank/DDBJ databases">
        <title>Pelagicoccus enzymogenes sp. nov. with an EPS production, isolated from marine sediment.</title>
        <authorList>
            <person name="Feng X."/>
        </authorList>
    </citation>
    <scope>NUCLEOTIDE SEQUENCE</scope>
    <source>
        <strain evidence="2">NFK12</strain>
    </source>
</reference>